<name>A0A1I4BV06_9HYPH</name>
<evidence type="ECO:0000256" key="2">
    <source>
        <dbReference type="ARBA" id="ARBA00023125"/>
    </source>
</evidence>
<evidence type="ECO:0000313" key="3">
    <source>
        <dbReference type="EMBL" id="SFK71899.1"/>
    </source>
</evidence>
<keyword evidence="2" id="KW-0238">DNA-binding</keyword>
<dbReference type="InterPro" id="IPR044946">
    <property type="entry name" value="Restrct_endonuc_typeI_TRD_sf"/>
</dbReference>
<dbReference type="AlphaFoldDB" id="A0A1I4BV06"/>
<dbReference type="Proteomes" id="UP000198755">
    <property type="component" value="Unassembled WGS sequence"/>
</dbReference>
<organism evidence="3 4">
    <name type="scientific">Methylocapsa palsarum</name>
    <dbReference type="NCBI Taxonomy" id="1612308"/>
    <lineage>
        <taxon>Bacteria</taxon>
        <taxon>Pseudomonadati</taxon>
        <taxon>Pseudomonadota</taxon>
        <taxon>Alphaproteobacteria</taxon>
        <taxon>Hyphomicrobiales</taxon>
        <taxon>Beijerinckiaceae</taxon>
        <taxon>Methylocapsa</taxon>
    </lineage>
</organism>
<dbReference type="RefSeq" id="WP_091685369.1">
    <property type="nucleotide sequence ID" value="NZ_FOSN01000016.1"/>
</dbReference>
<dbReference type="PANTHER" id="PTHR30408">
    <property type="entry name" value="TYPE-1 RESTRICTION ENZYME ECOKI SPECIFICITY PROTEIN"/>
    <property type="match status" value="1"/>
</dbReference>
<dbReference type="SUPFAM" id="SSF116734">
    <property type="entry name" value="DNA methylase specificity domain"/>
    <property type="match status" value="2"/>
</dbReference>
<evidence type="ECO:0000256" key="1">
    <source>
        <dbReference type="ARBA" id="ARBA00022747"/>
    </source>
</evidence>
<accession>A0A1I4BV06</accession>
<dbReference type="PANTHER" id="PTHR30408:SF12">
    <property type="entry name" value="TYPE I RESTRICTION ENZYME MJAVIII SPECIFICITY SUBUNIT"/>
    <property type="match status" value="1"/>
</dbReference>
<gene>
    <name evidence="3" type="ORF">SAMN05444581_11671</name>
</gene>
<dbReference type="Gene3D" id="3.90.220.20">
    <property type="entry name" value="DNA methylase specificity domains"/>
    <property type="match status" value="2"/>
</dbReference>
<dbReference type="GO" id="GO:0003677">
    <property type="term" value="F:DNA binding"/>
    <property type="evidence" value="ECO:0007669"/>
    <property type="project" value="UniProtKB-KW"/>
</dbReference>
<proteinExistence type="predicted"/>
<dbReference type="EMBL" id="FOSN01000016">
    <property type="protein sequence ID" value="SFK71899.1"/>
    <property type="molecule type" value="Genomic_DNA"/>
</dbReference>
<dbReference type="OrthoDB" id="164285at2"/>
<dbReference type="InterPro" id="IPR052021">
    <property type="entry name" value="Type-I_RS_S_subunit"/>
</dbReference>
<protein>
    <submittedName>
        <fullName evidence="3">Type I restriction enzyme, S subunit</fullName>
    </submittedName>
</protein>
<reference evidence="3 4" key="1">
    <citation type="submission" date="2016-10" db="EMBL/GenBank/DDBJ databases">
        <authorList>
            <person name="de Groot N.N."/>
        </authorList>
    </citation>
    <scope>NUCLEOTIDE SEQUENCE [LARGE SCALE GENOMIC DNA]</scope>
    <source>
        <strain evidence="3 4">NE2</strain>
    </source>
</reference>
<dbReference type="GO" id="GO:0009307">
    <property type="term" value="P:DNA restriction-modification system"/>
    <property type="evidence" value="ECO:0007669"/>
    <property type="project" value="UniProtKB-KW"/>
</dbReference>
<dbReference type="STRING" id="1612308.SAMN05444581_11671"/>
<sequence>MSRRDFLQEFVGTSLWATVPAKRRFRYEKTINFGMAERHRLALTMGGVVNRSLDDLEGLQSSDYSTYQIFEPGDLAFKLIDLQNIKTSRVGLVPRRGIMSPAYIRLRPMSDQTLSKFYYWYFYAAYLGNIFNGLGGGIRQNLSQTELLEFPVPDISREDQEAISTFLERETGRADTLIRRKRQFIDLLKERATGEIIAMMAPQNTWQAVPFWSITTAKCITGMATEGLLSVYLDRGVIPYSEGGGLVHKPAESLEKYQLVEPGDLVMNNQQAWRGSVGVSTHRGIVSPAYVVLGLDPAKIDPAFANYAFRSKPYVDQFMIASMSVGDIQRQIKWHLLRRIPVYLPPLEEQRAIAARLDREKARINGLIAKTERSIELLKEHRSALITAAVTGKIDVRGAAAKTIKAAA</sequence>
<evidence type="ECO:0000313" key="4">
    <source>
        <dbReference type="Proteomes" id="UP000198755"/>
    </source>
</evidence>
<keyword evidence="1" id="KW-0680">Restriction system</keyword>
<dbReference type="REBASE" id="204434">
    <property type="entry name" value="S.MpaNE2ORF11670P"/>
</dbReference>
<keyword evidence="4" id="KW-1185">Reference proteome</keyword>